<evidence type="ECO:0000259" key="2">
    <source>
        <dbReference type="Pfam" id="PF19273"/>
    </source>
</evidence>
<dbReference type="PANTHER" id="PTHR11223:SF3">
    <property type="entry name" value="EXPORTIN-5"/>
    <property type="match status" value="1"/>
</dbReference>
<dbReference type="OrthoDB" id="2215036at2759"/>
<dbReference type="RefSeq" id="XP_009492911.1">
    <property type="nucleotide sequence ID" value="XM_009494636.1"/>
</dbReference>
<dbReference type="GeneID" id="20525477"/>
<dbReference type="EMBL" id="KB932201">
    <property type="protein sequence ID" value="KCV73210.1"/>
    <property type="molecule type" value="Genomic_DNA"/>
</dbReference>
<dbReference type="GO" id="GO:0003723">
    <property type="term" value="F:RNA binding"/>
    <property type="evidence" value="ECO:0007669"/>
    <property type="project" value="TreeGrafter"/>
</dbReference>
<dbReference type="InterPro" id="IPR016024">
    <property type="entry name" value="ARM-type_fold"/>
</dbReference>
<dbReference type="InterPro" id="IPR013598">
    <property type="entry name" value="Exportin-1/Importin-b-like"/>
</dbReference>
<dbReference type="InterPro" id="IPR011989">
    <property type="entry name" value="ARM-like"/>
</dbReference>
<evidence type="ECO:0000313" key="4">
    <source>
        <dbReference type="Proteomes" id="UP000030693"/>
    </source>
</evidence>
<protein>
    <submittedName>
        <fullName evidence="3">Uncharacterized protein</fullName>
    </submittedName>
</protein>
<dbReference type="STRING" id="691883.A0A058ZFP3"/>
<sequence length="1352" mass="146154">MSITDRPEICAALTVVYAPTSSNTDRRAANEFLDQYQRTAPLDQALAFAAFSGLASNLHLRHFGLHILESAIRSDRWTSLTDAERGALQAGVLSLMRSGTAPLLEEPAYIREKLVQCAADLARRQWPQSWPDLFPQLEELFALGPTQAELSLGVLRCMGQDVFDTYEGASSALASIDASRRRDLMQGMIATADRVMSSLGGMLSNHLSAYAGILAAGPLGTTPDLRATADTHYRMALALLGVLAAYAPWVPSPLLFRDLADSRPAGPDNKHPRPENIVGLICRALVLAADISTSTILASTQETSLSRAATDVLLLLSTRKLSPSVTPDQAALLHPGEDARHGFLRLLDELPLLRQCLAIYRAGGATDPDSPGYLFEKRIAMVLCNFGLNHLLVKSSVDLPPAPAPSSSALTSSRIDEFHLLALDLFAHPSRLVSSMLSQYWLAALRALAQALGGQGPVLSPSVVTVIGRITPLLPGLACGAADKVFKIGDPDANVPDATGALAAPNPFSGSCLFPVLVPGTGLAPTTLHRDWCLATAYSDADFDSTSEFQSFFSVYRQSVHDIIRTLSQVTPMSTIQVCGEILDRLARTNLADPTLGLYTPDPIMWEGYSSFLETCVLGLSPAIFQDGSSAVKDEPGQIIHLPMTPLSESHFVQPPVGVSLSADIRAGCRSLLTSQHQAALRLQTRCPHILTRLLGLHPPFHRLLALDAAMLPPVLNYFFEMVTFARGDETGAIATDDWRVSEDVLAVRRKACSSLLRLALDIPMSLVPLFGSLLDQVGRLVSQQLVNDAEQTLLTESIIVIGLHHPDRAQFGALIGSLLQDQLAIWTSPTTGAHLSSTESFFTFLGISFLNGLVATGTAQSAETDPSIQRSWQKLVAERRRVFLSLSLLTSILRRVNESSFVRNAPPGSAHPLASWIPAMIPPLFSLVRCLHAIRDPASWEAIAPAIRDPILQLSELEKSQLMGHSTVSEYKDDDYQGRRYLFENLVDSVRLLTSHKPLLCYNFLAQLVGTGSIFYDTPMLVQGMHEYIFRPDLLQHLDGRFLRHMILLFARGFLQQAPSSEQLRQVALPSLGPFVTFIGGRITSDWQRLSPALPSVTEGDDMSFLDDAGQGDFPEDVDLGNLSDTVIELKIVVNLSRAFVEWMASLIGPGAVSAPESAPAPHAPASPAEMARMLLSDPAASRAVVTCLIAGCAEWRDGRCSKGLIQAALSTLHNPFLVPNQTDAVALLTSVYAAGVAAGPDDGLLLDTCRQTVSAAAMAAGVSLSLPDLEEALRRAAASKPRQRTAVRQFFAPMVGREMSEMFRANAKITALPEKLFIRTARLAARELSDHLLEQADQQDAGQSMASLFG</sequence>
<dbReference type="Proteomes" id="UP000030693">
    <property type="component" value="Unassembled WGS sequence"/>
</dbReference>
<feature type="domain" description="Exportin-5 C-terminal" evidence="2">
    <location>
        <begin position="537"/>
        <end position="620"/>
    </location>
</feature>
<evidence type="ECO:0000259" key="1">
    <source>
        <dbReference type="Pfam" id="PF08389"/>
    </source>
</evidence>
<evidence type="ECO:0000313" key="3">
    <source>
        <dbReference type="EMBL" id="KCV73210.1"/>
    </source>
</evidence>
<dbReference type="InterPro" id="IPR045065">
    <property type="entry name" value="XPO1/5"/>
</dbReference>
<dbReference type="eggNOG" id="KOG2020">
    <property type="taxonomic scope" value="Eukaryota"/>
</dbReference>
<proteinExistence type="predicted"/>
<dbReference type="GO" id="GO:0005737">
    <property type="term" value="C:cytoplasm"/>
    <property type="evidence" value="ECO:0007669"/>
    <property type="project" value="TreeGrafter"/>
</dbReference>
<accession>A0A058ZFP3</accession>
<feature type="domain" description="Exportin-5 C-terminal" evidence="2">
    <location>
        <begin position="665"/>
        <end position="1205"/>
    </location>
</feature>
<gene>
    <name evidence="3" type="ORF">H696_00752</name>
</gene>
<dbReference type="GO" id="GO:0005634">
    <property type="term" value="C:nucleus"/>
    <property type="evidence" value="ECO:0007669"/>
    <property type="project" value="TreeGrafter"/>
</dbReference>
<reference evidence="3" key="1">
    <citation type="submission" date="2013-04" db="EMBL/GenBank/DDBJ databases">
        <title>The Genome Sequence of Fonticula alba ATCC 38817.</title>
        <authorList>
            <consortium name="The Broad Institute Genomics Platform"/>
            <person name="Russ C."/>
            <person name="Cuomo C."/>
            <person name="Burger G."/>
            <person name="Gray M.W."/>
            <person name="Holland P.W.H."/>
            <person name="King N."/>
            <person name="Lang F.B.F."/>
            <person name="Roger A.J."/>
            <person name="Ruiz-Trillo I."/>
            <person name="Brown M."/>
            <person name="Walker B."/>
            <person name="Young S."/>
            <person name="Zeng Q."/>
            <person name="Gargeya S."/>
            <person name="Fitzgerald M."/>
            <person name="Haas B."/>
            <person name="Abouelleil A."/>
            <person name="Allen A.W."/>
            <person name="Alvarado L."/>
            <person name="Arachchi H.M."/>
            <person name="Berlin A.M."/>
            <person name="Chapman S.B."/>
            <person name="Gainer-Dewar J."/>
            <person name="Goldberg J."/>
            <person name="Griggs A."/>
            <person name="Gujja S."/>
            <person name="Hansen M."/>
            <person name="Howarth C."/>
            <person name="Imamovic A."/>
            <person name="Ireland A."/>
            <person name="Larimer J."/>
            <person name="McCowan C."/>
            <person name="Murphy C."/>
            <person name="Pearson M."/>
            <person name="Poon T.W."/>
            <person name="Priest M."/>
            <person name="Roberts A."/>
            <person name="Saif S."/>
            <person name="Shea T."/>
            <person name="Sisk P."/>
            <person name="Sykes S."/>
            <person name="Wortman J."/>
            <person name="Nusbaum C."/>
            <person name="Birren B."/>
        </authorList>
    </citation>
    <scope>NUCLEOTIDE SEQUENCE [LARGE SCALE GENOMIC DNA]</scope>
    <source>
        <strain evidence="3">ATCC 38817</strain>
    </source>
</reference>
<keyword evidence="4" id="KW-1185">Reference proteome</keyword>
<name>A0A058ZFP3_FONAL</name>
<dbReference type="GO" id="GO:0042565">
    <property type="term" value="C:RNA nuclear export complex"/>
    <property type="evidence" value="ECO:0007669"/>
    <property type="project" value="TreeGrafter"/>
</dbReference>
<dbReference type="GO" id="GO:0006611">
    <property type="term" value="P:protein export from nucleus"/>
    <property type="evidence" value="ECO:0007669"/>
    <property type="project" value="InterPro"/>
</dbReference>
<dbReference type="Pfam" id="PF08389">
    <property type="entry name" value="Xpo1"/>
    <property type="match status" value="1"/>
</dbReference>
<dbReference type="SUPFAM" id="SSF48371">
    <property type="entry name" value="ARM repeat"/>
    <property type="match status" value="1"/>
</dbReference>
<dbReference type="GO" id="GO:0006405">
    <property type="term" value="P:RNA export from nucleus"/>
    <property type="evidence" value="ECO:0007669"/>
    <property type="project" value="TreeGrafter"/>
</dbReference>
<organism evidence="3">
    <name type="scientific">Fonticula alba</name>
    <name type="common">Slime mold</name>
    <dbReference type="NCBI Taxonomy" id="691883"/>
    <lineage>
        <taxon>Eukaryota</taxon>
        <taxon>Rotosphaerida</taxon>
        <taxon>Fonticulaceae</taxon>
        <taxon>Fonticula</taxon>
    </lineage>
</organism>
<dbReference type="Pfam" id="PF19273">
    <property type="entry name" value="Exportin-5"/>
    <property type="match status" value="2"/>
</dbReference>
<dbReference type="Gene3D" id="1.25.10.10">
    <property type="entry name" value="Leucine-rich Repeat Variant"/>
    <property type="match status" value="2"/>
</dbReference>
<dbReference type="InterPro" id="IPR045478">
    <property type="entry name" value="Exportin-5_C"/>
</dbReference>
<feature type="domain" description="Exportin-1/Importin-beta-like" evidence="1">
    <location>
        <begin position="107"/>
        <end position="257"/>
    </location>
</feature>
<dbReference type="PANTHER" id="PTHR11223">
    <property type="entry name" value="EXPORTIN 1/5"/>
    <property type="match status" value="1"/>
</dbReference>
<dbReference type="GO" id="GO:0005049">
    <property type="term" value="F:nuclear export signal receptor activity"/>
    <property type="evidence" value="ECO:0007669"/>
    <property type="project" value="InterPro"/>
</dbReference>